<comment type="caution">
    <text evidence="1">The sequence shown here is derived from an EMBL/GenBank/DDBJ whole genome shotgun (WGS) entry which is preliminary data.</text>
</comment>
<name>A0ACC1RQC9_9HYPO</name>
<dbReference type="EMBL" id="JANRMS010002476">
    <property type="protein sequence ID" value="KAJ3522301.1"/>
    <property type="molecule type" value="Genomic_DNA"/>
</dbReference>
<accession>A0ACC1RQC9</accession>
<dbReference type="Proteomes" id="UP001148629">
    <property type="component" value="Unassembled WGS sequence"/>
</dbReference>
<proteinExistence type="predicted"/>
<gene>
    <name evidence="1" type="ORF">NM208_g12916</name>
</gene>
<evidence type="ECO:0000313" key="1">
    <source>
        <dbReference type="EMBL" id="KAJ3522301.1"/>
    </source>
</evidence>
<keyword evidence="2" id="KW-1185">Reference proteome</keyword>
<reference evidence="1" key="1">
    <citation type="submission" date="2022-08" db="EMBL/GenBank/DDBJ databases">
        <title>Genome Sequence of Fusarium decemcellulare.</title>
        <authorList>
            <person name="Buettner E."/>
        </authorList>
    </citation>
    <scope>NUCLEOTIDE SEQUENCE</scope>
    <source>
        <strain evidence="1">Babe19</strain>
    </source>
</reference>
<protein>
    <submittedName>
        <fullName evidence="1">Uncharacterized protein</fullName>
    </submittedName>
</protein>
<sequence>MEIRDVEGIMIGSPVHCRDEGMGRLGKGEHIRRDVPEEELKRPGNPTSTSKTGRIRDTILQISQLNPHTSIPLSVTNMATDYKFEGWMGEDPSSAEGNMVWKEYEPKPWEESDIDIKITHSGICGSDIHTLRAGWGPTDFPCVVGHEIVGIAIRVGSEAEGNIKVGDLVGVGAQTDSCQSRDGPCQACESHLENYCKDMHLTYNTTYRTGGKAYGGYALYHRSPSHFVIKIPDGLLPEYAAPMLCGGVTVYSPLKVFGAGPGKRIGVVGVGGLGHFAVLIAKAMGADRVIGISRRSDKREEALALGADEYIATAEDENWSQKHAGTLDLIICTVSSPKMPLQEYFDMLALDGTLVQVGIPEEPIPVSAWALVPARRRLAGSLIGSPKEIEELFQLAADKQIIPWVEKRPMWDANNAIVDMEAGRPRFRYVLVNQFDDDVNEEEPGVQHMEEVEPPEKDEEPEKKDDDDKARDDE</sequence>
<organism evidence="1 2">
    <name type="scientific">Fusarium decemcellulare</name>
    <dbReference type="NCBI Taxonomy" id="57161"/>
    <lineage>
        <taxon>Eukaryota</taxon>
        <taxon>Fungi</taxon>
        <taxon>Dikarya</taxon>
        <taxon>Ascomycota</taxon>
        <taxon>Pezizomycotina</taxon>
        <taxon>Sordariomycetes</taxon>
        <taxon>Hypocreomycetidae</taxon>
        <taxon>Hypocreales</taxon>
        <taxon>Nectriaceae</taxon>
        <taxon>Fusarium</taxon>
        <taxon>Fusarium decemcellulare species complex</taxon>
    </lineage>
</organism>
<evidence type="ECO:0000313" key="2">
    <source>
        <dbReference type="Proteomes" id="UP001148629"/>
    </source>
</evidence>